<evidence type="ECO:0000256" key="10">
    <source>
        <dbReference type="SAM" id="SignalP"/>
    </source>
</evidence>
<evidence type="ECO:0000256" key="1">
    <source>
        <dbReference type="ARBA" id="ARBA00022723"/>
    </source>
</evidence>
<keyword evidence="4" id="KW-0862">Zinc</keyword>
<dbReference type="Gene3D" id="3.30.160.60">
    <property type="entry name" value="Classic Zinc Finger"/>
    <property type="match status" value="3"/>
</dbReference>
<evidence type="ECO:0000259" key="11">
    <source>
        <dbReference type="PROSITE" id="PS50157"/>
    </source>
</evidence>
<feature type="compositionally biased region" description="Polar residues" evidence="9">
    <location>
        <begin position="788"/>
        <end position="798"/>
    </location>
</feature>
<dbReference type="AlphaFoldDB" id="A0A8H4PX21"/>
<evidence type="ECO:0000256" key="9">
    <source>
        <dbReference type="SAM" id="MobiDB-lite"/>
    </source>
</evidence>
<feature type="compositionally biased region" description="Polar residues" evidence="9">
    <location>
        <begin position="292"/>
        <end position="304"/>
    </location>
</feature>
<dbReference type="OrthoDB" id="3437960at2759"/>
<keyword evidence="5" id="KW-0539">Nucleus</keyword>
<organism evidence="12 13">
    <name type="scientific">Ophiocordyceps sinensis</name>
    <dbReference type="NCBI Taxonomy" id="72228"/>
    <lineage>
        <taxon>Eukaryota</taxon>
        <taxon>Fungi</taxon>
        <taxon>Dikarya</taxon>
        <taxon>Ascomycota</taxon>
        <taxon>Pezizomycotina</taxon>
        <taxon>Sordariomycetes</taxon>
        <taxon>Hypocreomycetidae</taxon>
        <taxon>Hypocreales</taxon>
        <taxon>Ophiocordycipitaceae</taxon>
        <taxon>Ophiocordyceps</taxon>
    </lineage>
</organism>
<evidence type="ECO:0000256" key="8">
    <source>
        <dbReference type="PROSITE-ProRule" id="PRU00042"/>
    </source>
</evidence>
<dbReference type="SUPFAM" id="SSF57667">
    <property type="entry name" value="beta-beta-alpha zinc fingers"/>
    <property type="match status" value="2"/>
</dbReference>
<dbReference type="FunFam" id="3.30.160.60:FF:000340">
    <property type="entry name" value="zinc finger protein 473 isoform X1"/>
    <property type="match status" value="1"/>
</dbReference>
<keyword evidence="3 8" id="KW-0863">Zinc-finger</keyword>
<feature type="region of interest" description="Disordered" evidence="9">
    <location>
        <begin position="773"/>
        <end position="804"/>
    </location>
</feature>
<dbReference type="GO" id="GO:0008270">
    <property type="term" value="F:zinc ion binding"/>
    <property type="evidence" value="ECO:0007669"/>
    <property type="project" value="UniProtKB-KW"/>
</dbReference>
<evidence type="ECO:0000256" key="5">
    <source>
        <dbReference type="ARBA" id="ARBA00023242"/>
    </source>
</evidence>
<protein>
    <recommendedName>
        <fullName evidence="7">pH-response transcription factor pacC/RIM101</fullName>
    </recommendedName>
</protein>
<feature type="compositionally biased region" description="Basic and acidic residues" evidence="9">
    <location>
        <begin position="357"/>
        <end position="374"/>
    </location>
</feature>
<feature type="domain" description="C2H2-type" evidence="11">
    <location>
        <begin position="574"/>
        <end position="603"/>
    </location>
</feature>
<proteinExistence type="inferred from homology"/>
<feature type="region of interest" description="Disordered" evidence="9">
    <location>
        <begin position="465"/>
        <end position="520"/>
    </location>
</feature>
<evidence type="ECO:0000256" key="4">
    <source>
        <dbReference type="ARBA" id="ARBA00022833"/>
    </source>
</evidence>
<reference evidence="12 13" key="1">
    <citation type="journal article" date="2020" name="Genome Biol. Evol.">
        <title>A new high-quality draft genome assembly of the Chinese cordyceps Ophiocordyceps sinensis.</title>
        <authorList>
            <person name="Shu R."/>
            <person name="Zhang J."/>
            <person name="Meng Q."/>
            <person name="Zhang H."/>
            <person name="Zhou G."/>
            <person name="Li M."/>
            <person name="Wu P."/>
            <person name="Zhao Y."/>
            <person name="Chen C."/>
            <person name="Qin Q."/>
        </authorList>
    </citation>
    <scope>NUCLEOTIDE SEQUENCE [LARGE SCALE GENOMIC DNA]</scope>
    <source>
        <strain evidence="12 13">IOZ07</strain>
    </source>
</reference>
<feature type="region of interest" description="Disordered" evidence="9">
    <location>
        <begin position="335"/>
        <end position="422"/>
    </location>
</feature>
<dbReference type="PANTHER" id="PTHR24393">
    <property type="entry name" value="ZINC FINGER PROTEIN"/>
    <property type="match status" value="1"/>
</dbReference>
<evidence type="ECO:0000256" key="2">
    <source>
        <dbReference type="ARBA" id="ARBA00022737"/>
    </source>
</evidence>
<dbReference type="Proteomes" id="UP000557566">
    <property type="component" value="Unassembled WGS sequence"/>
</dbReference>
<name>A0A8H4PX21_9HYPO</name>
<feature type="region of interest" description="Disordered" evidence="9">
    <location>
        <begin position="667"/>
        <end position="717"/>
    </location>
</feature>
<dbReference type="GO" id="GO:0001228">
    <property type="term" value="F:DNA-binding transcription activator activity, RNA polymerase II-specific"/>
    <property type="evidence" value="ECO:0007669"/>
    <property type="project" value="TreeGrafter"/>
</dbReference>
<feature type="compositionally biased region" description="Polar residues" evidence="9">
    <location>
        <begin position="389"/>
        <end position="407"/>
    </location>
</feature>
<comment type="similarity">
    <text evidence="6">Belongs to the pacC/RIM101 family.</text>
</comment>
<dbReference type="GO" id="GO:0005634">
    <property type="term" value="C:nucleus"/>
    <property type="evidence" value="ECO:0007669"/>
    <property type="project" value="TreeGrafter"/>
</dbReference>
<evidence type="ECO:0000313" key="13">
    <source>
        <dbReference type="Proteomes" id="UP000557566"/>
    </source>
</evidence>
<dbReference type="GO" id="GO:0000978">
    <property type="term" value="F:RNA polymerase II cis-regulatory region sequence-specific DNA binding"/>
    <property type="evidence" value="ECO:0007669"/>
    <property type="project" value="TreeGrafter"/>
</dbReference>
<feature type="compositionally biased region" description="Polar residues" evidence="9">
    <location>
        <begin position="137"/>
        <end position="157"/>
    </location>
</feature>
<feature type="domain" description="C2H2-type" evidence="11">
    <location>
        <begin position="604"/>
        <end position="631"/>
    </location>
</feature>
<comment type="caution">
    <text evidence="12">The sequence shown here is derived from an EMBL/GenBank/DDBJ whole genome shotgun (WGS) entry which is preliminary data.</text>
</comment>
<evidence type="ECO:0000256" key="3">
    <source>
        <dbReference type="ARBA" id="ARBA00022771"/>
    </source>
</evidence>
<dbReference type="InterPro" id="IPR013087">
    <property type="entry name" value="Znf_C2H2_type"/>
</dbReference>
<feature type="compositionally biased region" description="Low complexity" evidence="9">
    <location>
        <begin position="695"/>
        <end position="709"/>
    </location>
</feature>
<feature type="region of interest" description="Disordered" evidence="9">
    <location>
        <begin position="292"/>
        <end position="314"/>
    </location>
</feature>
<accession>A0A8H4PX21</accession>
<keyword evidence="2" id="KW-0677">Repeat</keyword>
<feature type="chain" id="PRO_5034088547" description="pH-response transcription factor pacC/RIM101" evidence="10">
    <location>
        <begin position="20"/>
        <end position="897"/>
    </location>
</feature>
<evidence type="ECO:0000256" key="7">
    <source>
        <dbReference type="ARBA" id="ARBA00039490"/>
    </source>
</evidence>
<evidence type="ECO:0000256" key="6">
    <source>
        <dbReference type="ARBA" id="ARBA00038089"/>
    </source>
</evidence>
<dbReference type="Pfam" id="PF00096">
    <property type="entry name" value="zf-C2H2"/>
    <property type="match status" value="1"/>
</dbReference>
<gene>
    <name evidence="12" type="ORF">G6O67_001232</name>
</gene>
<keyword evidence="10" id="KW-0732">Signal</keyword>
<feature type="compositionally biased region" description="Low complexity" evidence="9">
    <location>
        <begin position="179"/>
        <end position="198"/>
    </location>
</feature>
<feature type="region of interest" description="Disordered" evidence="9">
    <location>
        <begin position="63"/>
        <end position="213"/>
    </location>
</feature>
<dbReference type="PANTHER" id="PTHR24393:SF34">
    <property type="entry name" value="PR_SET DOMAIN 13"/>
    <property type="match status" value="1"/>
</dbReference>
<sequence length="897" mass="99525">MATGLGAVVTWSGCWVAMATRQQGSCAQIPPSTERGHDAPLARRSVLALREFRTKTVSFDNDFNRRQRSPIPDSLATNMLSNPTTGLHARQRQHRRQSSTPSAFEGVKIPALPNVNQQRQAAGHRRGLSLDNRRQHQQMASPSTRQDYKVSMSTNNHGLAPNPQHHVLREAQQQSLQARPGTHQQHSQQQQQQRRPPTQQLPPPPPPPPPHYASLALGDRESFLMSPHATPQTHRFNPASCFDTSSIPFNPYGAQLNLMMQKNQESFANNMGEAKEFELYTNEGDLTTPTFVNFPESPSGQNWTPEDASRRNSRRISKGIMDRVHKFEIMGVEGMQRPMTPPNQNANNYYPPTPMETPHDRTTKREQRPDRFHDDYDESMEETIKPMRNRSNQRTPNMFQEMRQQAEGSPAQPSPPRSNRMPNAKRFVGVQMQAPEFVDMNALRSQFAKLEGKYDGLGFDGDALHQGADLHQPSPADAQHMGQFLGGFEDHSDMPRFHPPGPGDAGSSAPSRRASAHRRNESVDSIASIASFASVASAASIASINIEETKTETGVTIEEISQFIRSPETTDGKWTCLFDDCGKKFGRKENIKSHVQTHLNDRQYQCPTCKKCFVRQHDLKRHAKIHTGVKPYPCECGNSFARHDALTRHRQRGMCIGAFDGIVRKVVKRGRPRKNRPDMEERTAKSARQRRKNMSISSTSSMSGYSDSSAVNSPDNDYNMLDDMVDLSVDKSASFSSAPMPTMMPIAHRTAVEVSPSPAASVHSYVSPDDMMEKTLSNPATPAKSVESHYTTPPELSQSSSPAAAPFFDADFGGPGGCDDMAAAMASASGMVNPANMGAAMPVGIGEPEEDLLLQFTNDDGLAQLDRDSHMLMMTKFDEEFDSVGMFSSDDMFFGST</sequence>
<keyword evidence="13" id="KW-1185">Reference proteome</keyword>
<keyword evidence="1" id="KW-0479">Metal-binding</keyword>
<dbReference type="FunFam" id="3.30.160.60:FF:000504">
    <property type="entry name" value="C2H2 transcription factor swi5"/>
    <property type="match status" value="1"/>
</dbReference>
<dbReference type="InterPro" id="IPR036236">
    <property type="entry name" value="Znf_C2H2_sf"/>
</dbReference>
<dbReference type="EMBL" id="JAAVMX010000002">
    <property type="protein sequence ID" value="KAF4512047.1"/>
    <property type="molecule type" value="Genomic_DNA"/>
</dbReference>
<dbReference type="PROSITE" id="PS00028">
    <property type="entry name" value="ZINC_FINGER_C2H2_1"/>
    <property type="match status" value="2"/>
</dbReference>
<dbReference type="PROSITE" id="PS50157">
    <property type="entry name" value="ZINC_FINGER_C2H2_2"/>
    <property type="match status" value="2"/>
</dbReference>
<feature type="compositionally biased region" description="Basic and acidic residues" evidence="9">
    <location>
        <begin position="675"/>
        <end position="684"/>
    </location>
</feature>
<feature type="signal peptide" evidence="10">
    <location>
        <begin position="1"/>
        <end position="19"/>
    </location>
</feature>
<feature type="compositionally biased region" description="Pro residues" evidence="9">
    <location>
        <begin position="199"/>
        <end position="211"/>
    </location>
</feature>
<evidence type="ECO:0000313" key="12">
    <source>
        <dbReference type="EMBL" id="KAF4512047.1"/>
    </source>
</evidence>
<feature type="compositionally biased region" description="Polar residues" evidence="9">
    <location>
        <begin position="75"/>
        <end position="85"/>
    </location>
</feature>
<dbReference type="SMART" id="SM00355">
    <property type="entry name" value="ZnF_C2H2"/>
    <property type="match status" value="2"/>
</dbReference>